<feature type="compositionally biased region" description="Acidic residues" evidence="1">
    <location>
        <begin position="276"/>
        <end position="296"/>
    </location>
</feature>
<accession>A0A5E5AGQ8</accession>
<sequence length="296" mass="33377">MQVQRQRHRERLENRSRLEDVGEHTVAQLLTRQVLTVVRVVGRQVGQRQHLSGLRVDNDRHRSLRPGTIQRILQCLVRDVLHASVQRQTNVLAVARWTGVVEILNRSADAILDHSPYARRAFEQWLLAQLHTFLSLVLDVGKADHVRGHFTFGIEALVFTTLIYAGNAQRFDLLADLRRDLALYIDELFLADELGAQFFCGDVEQLAGLLDVAVGKVVRHFGRDGPNGAHRQTGREHTAITIFNLAPNSRHDDGVLVTLFTLRDVETVARPGNPECPDDQPDEGDRDDDDDEFGAP</sequence>
<reference evidence="2 3" key="1">
    <citation type="submission" date="2019-08" db="EMBL/GenBank/DDBJ databases">
        <authorList>
            <person name="Peeters C."/>
        </authorList>
    </citation>
    <scope>NUCLEOTIDE SEQUENCE [LARGE SCALE GENOMIC DNA]</scope>
    <source>
        <strain evidence="2 3">LMG 31117</strain>
    </source>
</reference>
<feature type="region of interest" description="Disordered" evidence="1">
    <location>
        <begin position="268"/>
        <end position="296"/>
    </location>
</feature>
<evidence type="ECO:0000256" key="1">
    <source>
        <dbReference type="SAM" id="MobiDB-lite"/>
    </source>
</evidence>
<protein>
    <submittedName>
        <fullName evidence="2">Uncharacterized protein</fullName>
    </submittedName>
</protein>
<name>A0A5E5AGQ8_9BURK</name>
<organism evidence="2 3">
    <name type="scientific">Pandoraea anapnoica</name>
    <dbReference type="NCBI Taxonomy" id="2508301"/>
    <lineage>
        <taxon>Bacteria</taxon>
        <taxon>Pseudomonadati</taxon>
        <taxon>Pseudomonadota</taxon>
        <taxon>Betaproteobacteria</taxon>
        <taxon>Burkholderiales</taxon>
        <taxon>Burkholderiaceae</taxon>
        <taxon>Pandoraea</taxon>
    </lineage>
</organism>
<gene>
    <name evidence="2" type="ORF">PAN31117_04528</name>
</gene>
<dbReference type="EMBL" id="CABPSP010000015">
    <property type="protein sequence ID" value="VVE72809.1"/>
    <property type="molecule type" value="Genomic_DNA"/>
</dbReference>
<dbReference type="AlphaFoldDB" id="A0A5E5AGQ8"/>
<evidence type="ECO:0000313" key="3">
    <source>
        <dbReference type="Proteomes" id="UP000383122"/>
    </source>
</evidence>
<dbReference type="Proteomes" id="UP000383122">
    <property type="component" value="Unassembled WGS sequence"/>
</dbReference>
<keyword evidence="3" id="KW-1185">Reference proteome</keyword>
<proteinExistence type="predicted"/>
<evidence type="ECO:0000313" key="2">
    <source>
        <dbReference type="EMBL" id="VVE72809.1"/>
    </source>
</evidence>